<gene>
    <name evidence="3" type="ORF">THOM_2342</name>
</gene>
<organism evidence="3 4">
    <name type="scientific">Trachipleistophora hominis</name>
    <name type="common">Microsporidian parasite</name>
    <dbReference type="NCBI Taxonomy" id="72359"/>
    <lineage>
        <taxon>Eukaryota</taxon>
        <taxon>Fungi</taxon>
        <taxon>Fungi incertae sedis</taxon>
        <taxon>Microsporidia</taxon>
        <taxon>Pleistophoridae</taxon>
        <taxon>Trachipleistophora</taxon>
    </lineage>
</organism>
<evidence type="ECO:0000313" key="3">
    <source>
        <dbReference type="EMBL" id="ELQ74739.1"/>
    </source>
</evidence>
<keyword evidence="2" id="KW-0472">Membrane</keyword>
<proteinExistence type="predicted"/>
<name>L7JTK9_TRAHO</name>
<feature type="transmembrane region" description="Helical" evidence="2">
    <location>
        <begin position="48"/>
        <end position="69"/>
    </location>
</feature>
<evidence type="ECO:0000256" key="2">
    <source>
        <dbReference type="SAM" id="Phobius"/>
    </source>
</evidence>
<keyword evidence="2" id="KW-1133">Transmembrane helix</keyword>
<reference evidence="3 4" key="1">
    <citation type="journal article" date="2012" name="PLoS Pathog.">
        <title>The genome of the obligate intracellular parasite Trachipleistophora hominis: new insights into microsporidian genome dynamics and reductive evolution.</title>
        <authorList>
            <person name="Heinz E."/>
            <person name="Williams T.A."/>
            <person name="Nakjang S."/>
            <person name="Noel C.J."/>
            <person name="Swan D.C."/>
            <person name="Goldberg A.V."/>
            <person name="Harris S.R."/>
            <person name="Weinmaier T."/>
            <person name="Markert S."/>
            <person name="Becher D."/>
            <person name="Bernhardt J."/>
            <person name="Dagan T."/>
            <person name="Hacker C."/>
            <person name="Lucocq J.M."/>
            <person name="Schweder T."/>
            <person name="Rattei T."/>
            <person name="Hall N."/>
            <person name="Hirt R.P."/>
            <person name="Embley T.M."/>
        </authorList>
    </citation>
    <scope>NUCLEOTIDE SEQUENCE [LARGE SCALE GENOMIC DNA]</scope>
</reference>
<feature type="compositionally biased region" description="Polar residues" evidence="1">
    <location>
        <begin position="80"/>
        <end position="98"/>
    </location>
</feature>
<evidence type="ECO:0000256" key="1">
    <source>
        <dbReference type="SAM" id="MobiDB-lite"/>
    </source>
</evidence>
<sequence>VLPDDTPFATHSDSPSDINFICTTTESHTSPEENIIMNENAKCNASELIAIIVVCYFIFLIFASLNLWIVHKIIKVCSTTGSPVRSKGKSNYSQSNSKYAKLNRSRSIS</sequence>
<dbReference type="EMBL" id="JH994027">
    <property type="protein sequence ID" value="ELQ74739.1"/>
    <property type="molecule type" value="Genomic_DNA"/>
</dbReference>
<dbReference type="HOGENOM" id="CLU_2190375_0_0_1"/>
<evidence type="ECO:0000313" key="4">
    <source>
        <dbReference type="Proteomes" id="UP000011185"/>
    </source>
</evidence>
<dbReference type="InParanoid" id="L7JTK9"/>
<dbReference type="Proteomes" id="UP000011185">
    <property type="component" value="Unassembled WGS sequence"/>
</dbReference>
<dbReference type="VEuPathDB" id="MicrosporidiaDB:THOM_2342"/>
<dbReference type="AlphaFoldDB" id="L7JTK9"/>
<feature type="non-terminal residue" evidence="3">
    <location>
        <position position="1"/>
    </location>
</feature>
<feature type="region of interest" description="Disordered" evidence="1">
    <location>
        <begin position="80"/>
        <end position="109"/>
    </location>
</feature>
<keyword evidence="4" id="KW-1185">Reference proteome</keyword>
<accession>L7JTK9</accession>
<keyword evidence="2" id="KW-0812">Transmembrane</keyword>
<protein>
    <submittedName>
        <fullName evidence="3">Uncharacterized protein</fullName>
    </submittedName>
</protein>